<evidence type="ECO:0008006" key="5">
    <source>
        <dbReference type="Google" id="ProtNLM"/>
    </source>
</evidence>
<evidence type="ECO:0000256" key="1">
    <source>
        <dbReference type="SAM" id="MobiDB-lite"/>
    </source>
</evidence>
<comment type="caution">
    <text evidence="3">The sequence shown here is derived from an EMBL/GenBank/DDBJ whole genome shotgun (WGS) entry which is preliminary data.</text>
</comment>
<keyword evidence="2" id="KW-0812">Transmembrane</keyword>
<dbReference type="OrthoDB" id="1892673at2759"/>
<protein>
    <recommendedName>
        <fullName evidence="5">Transmembrane protein</fullName>
    </recommendedName>
</protein>
<dbReference type="PANTHER" id="PTHR33919">
    <property type="entry name" value="OS09G0127700 PROTEIN"/>
    <property type="match status" value="1"/>
</dbReference>
<evidence type="ECO:0000256" key="2">
    <source>
        <dbReference type="SAM" id="Phobius"/>
    </source>
</evidence>
<feature type="region of interest" description="Disordered" evidence="1">
    <location>
        <begin position="1"/>
        <end position="26"/>
    </location>
</feature>
<gene>
    <name evidence="3" type="ORF">Acr_00g0060680</name>
</gene>
<keyword evidence="2" id="KW-0472">Membrane</keyword>
<organism evidence="3 4">
    <name type="scientific">Actinidia rufa</name>
    <dbReference type="NCBI Taxonomy" id="165716"/>
    <lineage>
        <taxon>Eukaryota</taxon>
        <taxon>Viridiplantae</taxon>
        <taxon>Streptophyta</taxon>
        <taxon>Embryophyta</taxon>
        <taxon>Tracheophyta</taxon>
        <taxon>Spermatophyta</taxon>
        <taxon>Magnoliopsida</taxon>
        <taxon>eudicotyledons</taxon>
        <taxon>Gunneridae</taxon>
        <taxon>Pentapetalae</taxon>
        <taxon>asterids</taxon>
        <taxon>Ericales</taxon>
        <taxon>Actinidiaceae</taxon>
        <taxon>Actinidia</taxon>
    </lineage>
</organism>
<reference evidence="4" key="1">
    <citation type="submission" date="2019-07" db="EMBL/GenBank/DDBJ databases">
        <title>De Novo Assembly of kiwifruit Actinidia rufa.</title>
        <authorList>
            <person name="Sugita-Konishi S."/>
            <person name="Sato K."/>
            <person name="Mori E."/>
            <person name="Abe Y."/>
            <person name="Kisaki G."/>
            <person name="Hamano K."/>
            <person name="Suezawa K."/>
            <person name="Otani M."/>
            <person name="Fukuda T."/>
            <person name="Manabe T."/>
            <person name="Gomi K."/>
            <person name="Tabuchi M."/>
            <person name="Akimitsu K."/>
            <person name="Kataoka I."/>
        </authorList>
    </citation>
    <scope>NUCLEOTIDE SEQUENCE [LARGE SCALE GENOMIC DNA]</scope>
    <source>
        <strain evidence="4">cv. Fuchu</strain>
    </source>
</reference>
<dbReference type="PANTHER" id="PTHR33919:SF7">
    <property type="entry name" value="PROTEIN, PUTATIVE-RELATED"/>
    <property type="match status" value="1"/>
</dbReference>
<sequence>MASSSNVKAVQVDAPPKMPPPGEHTKEVLHQRRKLPYCPARMAIGGFAIVVTLGYFTLYSKKKPEASAADVAKVATGVASPENTYPPK</sequence>
<feature type="transmembrane region" description="Helical" evidence="2">
    <location>
        <begin position="40"/>
        <end position="58"/>
    </location>
</feature>
<keyword evidence="2" id="KW-1133">Transmembrane helix</keyword>
<accession>A0A7J0DP02</accession>
<proteinExistence type="predicted"/>
<evidence type="ECO:0000313" key="4">
    <source>
        <dbReference type="Proteomes" id="UP000585474"/>
    </source>
</evidence>
<dbReference type="Proteomes" id="UP000585474">
    <property type="component" value="Unassembled WGS sequence"/>
</dbReference>
<dbReference type="AlphaFoldDB" id="A0A7J0DP02"/>
<keyword evidence="4" id="KW-1185">Reference proteome</keyword>
<evidence type="ECO:0000313" key="3">
    <source>
        <dbReference type="EMBL" id="GFS38992.1"/>
    </source>
</evidence>
<dbReference type="EMBL" id="BJWL01000319">
    <property type="protein sequence ID" value="GFS38992.1"/>
    <property type="molecule type" value="Genomic_DNA"/>
</dbReference>
<name>A0A7J0DP02_9ERIC</name>